<dbReference type="EMBL" id="NHSJ01000025">
    <property type="protein sequence ID" value="PPQ33239.1"/>
    <property type="molecule type" value="Genomic_DNA"/>
</dbReference>
<dbReference type="Proteomes" id="UP000239089">
    <property type="component" value="Unassembled WGS sequence"/>
</dbReference>
<evidence type="ECO:0000313" key="1">
    <source>
        <dbReference type="EMBL" id="PPQ33239.1"/>
    </source>
</evidence>
<organism evidence="1 2">
    <name type="scientific">Rhodoblastus sphagnicola</name>
    <dbReference type="NCBI Taxonomy" id="333368"/>
    <lineage>
        <taxon>Bacteria</taxon>
        <taxon>Pseudomonadati</taxon>
        <taxon>Pseudomonadota</taxon>
        <taxon>Alphaproteobacteria</taxon>
        <taxon>Hyphomicrobiales</taxon>
        <taxon>Rhodoblastaceae</taxon>
        <taxon>Rhodoblastus</taxon>
    </lineage>
</organism>
<reference evidence="1 2" key="1">
    <citation type="journal article" date="2018" name="Arch. Microbiol.">
        <title>New insights into the metabolic potential of the phototrophic purple bacterium Rhodopila globiformis DSM 161(T) from its draft genome sequence and evidence for a vanadium-dependent nitrogenase.</title>
        <authorList>
            <person name="Imhoff J.F."/>
            <person name="Rahn T."/>
            <person name="Kunzel S."/>
            <person name="Neulinger S.C."/>
        </authorList>
    </citation>
    <scope>NUCLEOTIDE SEQUENCE [LARGE SCALE GENOMIC DNA]</scope>
    <source>
        <strain evidence="1 2">DSM 16996</strain>
    </source>
</reference>
<comment type="caution">
    <text evidence="1">The sequence shown here is derived from an EMBL/GenBank/DDBJ whole genome shotgun (WGS) entry which is preliminary data.</text>
</comment>
<dbReference type="OrthoDB" id="7574088at2"/>
<sequence>MSTQRNKVHSVTTIARVAIDLGVDEDCLWDIANQMEPEDGLIWVYGLGDDGVMAFSEDAVECLRLSMRG</sequence>
<gene>
    <name evidence="1" type="ORF">CCR94_02230</name>
</gene>
<keyword evidence="2" id="KW-1185">Reference proteome</keyword>
<protein>
    <submittedName>
        <fullName evidence="1">Uncharacterized protein</fullName>
    </submittedName>
</protein>
<evidence type="ECO:0000313" key="2">
    <source>
        <dbReference type="Proteomes" id="UP000239089"/>
    </source>
</evidence>
<proteinExistence type="predicted"/>
<name>A0A2S6NF89_9HYPH</name>
<accession>A0A2S6NF89</accession>
<dbReference type="AlphaFoldDB" id="A0A2S6NF89"/>